<sequence>MKNTFFLLPGLLLFAACKKSDTPPAPTPVPAPAPITNHPQMRYTDLNDFAVTAQRSKGLDIDGNGSYDFVFYVQRVGDPQLAIDKVQYNATSGIGRNLLLNDQDESPVLRQYDSITLSHPGFNWWQISETVLAEQRIGNTDTWWEGLWRNVRRQYLPVQVERGNGRFNGWVEVSMDKDNHRLLLHRAAISLEAGKTVRAGY</sequence>
<gene>
    <name evidence="1" type="ORF">EPD60_05225</name>
</gene>
<evidence type="ECO:0000313" key="2">
    <source>
        <dbReference type="Proteomes" id="UP000295334"/>
    </source>
</evidence>
<dbReference type="Proteomes" id="UP000295334">
    <property type="component" value="Unassembled WGS sequence"/>
</dbReference>
<protein>
    <recommendedName>
        <fullName evidence="3">Lipoprotein</fullName>
    </recommendedName>
</protein>
<dbReference type="OrthoDB" id="668489at2"/>
<evidence type="ECO:0008006" key="3">
    <source>
        <dbReference type="Google" id="ProtNLM"/>
    </source>
</evidence>
<reference evidence="1 2" key="1">
    <citation type="submission" date="2019-03" db="EMBL/GenBank/DDBJ databases">
        <authorList>
            <person name="Kim M.K.M."/>
        </authorList>
    </citation>
    <scope>NUCLEOTIDE SEQUENCE [LARGE SCALE GENOMIC DNA]</scope>
    <source>
        <strain evidence="1 2">17J68-12</strain>
    </source>
</reference>
<dbReference type="PROSITE" id="PS51257">
    <property type="entry name" value="PROKAR_LIPOPROTEIN"/>
    <property type="match status" value="1"/>
</dbReference>
<organism evidence="1 2">
    <name type="scientific">Flaviaesturariibacter flavus</name>
    <dbReference type="NCBI Taxonomy" id="2502780"/>
    <lineage>
        <taxon>Bacteria</taxon>
        <taxon>Pseudomonadati</taxon>
        <taxon>Bacteroidota</taxon>
        <taxon>Chitinophagia</taxon>
        <taxon>Chitinophagales</taxon>
        <taxon>Chitinophagaceae</taxon>
        <taxon>Flaviaestuariibacter</taxon>
    </lineage>
</organism>
<dbReference type="RefSeq" id="WP_131447563.1">
    <property type="nucleotide sequence ID" value="NZ_SJZI01000008.1"/>
</dbReference>
<evidence type="ECO:0000313" key="1">
    <source>
        <dbReference type="EMBL" id="TCJ17597.1"/>
    </source>
</evidence>
<proteinExistence type="predicted"/>
<dbReference type="AlphaFoldDB" id="A0A4R1BK08"/>
<accession>A0A4R1BK08</accession>
<comment type="caution">
    <text evidence="1">The sequence shown here is derived from an EMBL/GenBank/DDBJ whole genome shotgun (WGS) entry which is preliminary data.</text>
</comment>
<dbReference type="EMBL" id="SJZI01000008">
    <property type="protein sequence ID" value="TCJ17597.1"/>
    <property type="molecule type" value="Genomic_DNA"/>
</dbReference>
<name>A0A4R1BK08_9BACT</name>
<keyword evidence="2" id="KW-1185">Reference proteome</keyword>